<feature type="compositionally biased region" description="Basic and acidic residues" evidence="1">
    <location>
        <begin position="33"/>
        <end position="56"/>
    </location>
</feature>
<sequence length="71" mass="8127">MSRRMGQELEMVIMQRPTRWAGQLTPRPPSHGSADHHKEKKKETEQAAKEAEHRQDSATAIQLPQDRLANV</sequence>
<keyword evidence="3" id="KW-1185">Reference proteome</keyword>
<dbReference type="Proteomes" id="UP001499852">
    <property type="component" value="Unassembled WGS sequence"/>
</dbReference>
<name>A0ABP9P5S8_9BACT</name>
<evidence type="ECO:0000256" key="1">
    <source>
        <dbReference type="SAM" id="MobiDB-lite"/>
    </source>
</evidence>
<evidence type="ECO:0000313" key="2">
    <source>
        <dbReference type="EMBL" id="GAA5140743.1"/>
    </source>
</evidence>
<accession>A0ABP9P5S8</accession>
<evidence type="ECO:0000313" key="3">
    <source>
        <dbReference type="Proteomes" id="UP001499852"/>
    </source>
</evidence>
<gene>
    <name evidence="2" type="ORF">GCM10023213_23780</name>
</gene>
<feature type="region of interest" description="Disordered" evidence="1">
    <location>
        <begin position="15"/>
        <end position="71"/>
    </location>
</feature>
<proteinExistence type="predicted"/>
<organism evidence="2 3">
    <name type="scientific">Prosthecobacter algae</name>
    <dbReference type="NCBI Taxonomy" id="1144682"/>
    <lineage>
        <taxon>Bacteria</taxon>
        <taxon>Pseudomonadati</taxon>
        <taxon>Verrucomicrobiota</taxon>
        <taxon>Verrucomicrobiia</taxon>
        <taxon>Verrucomicrobiales</taxon>
        <taxon>Verrucomicrobiaceae</taxon>
        <taxon>Prosthecobacter</taxon>
    </lineage>
</organism>
<protein>
    <submittedName>
        <fullName evidence="2">Uncharacterized protein</fullName>
    </submittedName>
</protein>
<dbReference type="EMBL" id="BAABIA010000004">
    <property type="protein sequence ID" value="GAA5140743.1"/>
    <property type="molecule type" value="Genomic_DNA"/>
</dbReference>
<reference evidence="3" key="1">
    <citation type="journal article" date="2019" name="Int. J. Syst. Evol. Microbiol.">
        <title>The Global Catalogue of Microorganisms (GCM) 10K type strain sequencing project: providing services to taxonomists for standard genome sequencing and annotation.</title>
        <authorList>
            <consortium name="The Broad Institute Genomics Platform"/>
            <consortium name="The Broad Institute Genome Sequencing Center for Infectious Disease"/>
            <person name="Wu L."/>
            <person name="Ma J."/>
        </authorList>
    </citation>
    <scope>NUCLEOTIDE SEQUENCE [LARGE SCALE GENOMIC DNA]</scope>
    <source>
        <strain evidence="3">JCM 18053</strain>
    </source>
</reference>
<comment type="caution">
    <text evidence="2">The sequence shown here is derived from an EMBL/GenBank/DDBJ whole genome shotgun (WGS) entry which is preliminary data.</text>
</comment>